<sequence>MPRPASCALASEKTFTQRCTLEQRVDNAQLIREQHPTKIPVVIQRYKGEKQLPALDKTTSLVPGHVSMSEVIEIMTRCLQLNADEAFFL</sequence>
<evidence type="ECO:0000256" key="2">
    <source>
        <dbReference type="ARBA" id="ARBA00007293"/>
    </source>
</evidence>
<evidence type="ECO:0000313" key="6">
    <source>
        <dbReference type="EMBL" id="ELK25265.1"/>
    </source>
</evidence>
<dbReference type="PANTHER" id="PTHR10969">
    <property type="entry name" value="MICROTUBULE-ASSOCIATED PROTEINS 1A/1B LIGHT CHAIN 3-RELATED"/>
    <property type="match status" value="1"/>
</dbReference>
<keyword evidence="5" id="KW-0072">Autophagy</keyword>
<accession>L5LGX4</accession>
<organism evidence="6 7">
    <name type="scientific">Myotis davidii</name>
    <name type="common">David's myotis</name>
    <dbReference type="NCBI Taxonomy" id="225400"/>
    <lineage>
        <taxon>Eukaryota</taxon>
        <taxon>Metazoa</taxon>
        <taxon>Chordata</taxon>
        <taxon>Craniata</taxon>
        <taxon>Vertebrata</taxon>
        <taxon>Euteleostomi</taxon>
        <taxon>Mammalia</taxon>
        <taxon>Eutheria</taxon>
        <taxon>Laurasiatheria</taxon>
        <taxon>Chiroptera</taxon>
        <taxon>Yangochiroptera</taxon>
        <taxon>Vespertilionidae</taxon>
        <taxon>Myotis</taxon>
    </lineage>
</organism>
<comment type="subcellular location">
    <subcellularLocation>
        <location evidence="1">Membrane</location>
    </subcellularLocation>
</comment>
<keyword evidence="3" id="KW-0472">Membrane</keyword>
<dbReference type="GO" id="GO:0016020">
    <property type="term" value="C:membrane"/>
    <property type="evidence" value="ECO:0007669"/>
    <property type="project" value="UniProtKB-SubCell"/>
</dbReference>
<proteinExistence type="inferred from homology"/>
<evidence type="ECO:0000256" key="1">
    <source>
        <dbReference type="ARBA" id="ARBA00004370"/>
    </source>
</evidence>
<dbReference type="SUPFAM" id="SSF54236">
    <property type="entry name" value="Ubiquitin-like"/>
    <property type="match status" value="1"/>
</dbReference>
<reference evidence="7" key="1">
    <citation type="journal article" date="2013" name="Science">
        <title>Comparative analysis of bat genomes provides insight into the evolution of flight and immunity.</title>
        <authorList>
            <person name="Zhang G."/>
            <person name="Cowled C."/>
            <person name="Shi Z."/>
            <person name="Huang Z."/>
            <person name="Bishop-Lilly K.A."/>
            <person name="Fang X."/>
            <person name="Wynne J.W."/>
            <person name="Xiong Z."/>
            <person name="Baker M.L."/>
            <person name="Zhao W."/>
            <person name="Tachedjian M."/>
            <person name="Zhu Y."/>
            <person name="Zhou P."/>
            <person name="Jiang X."/>
            <person name="Ng J."/>
            <person name="Yang L."/>
            <person name="Wu L."/>
            <person name="Xiao J."/>
            <person name="Feng Y."/>
            <person name="Chen Y."/>
            <person name="Sun X."/>
            <person name="Zhang Y."/>
            <person name="Marsh G.A."/>
            <person name="Crameri G."/>
            <person name="Broder C.C."/>
            <person name="Frey K.G."/>
            <person name="Wang L.F."/>
            <person name="Wang J."/>
        </authorList>
    </citation>
    <scope>NUCLEOTIDE SEQUENCE [LARGE SCALE GENOMIC DNA]</scope>
</reference>
<evidence type="ECO:0000256" key="4">
    <source>
        <dbReference type="ARBA" id="ARBA00023288"/>
    </source>
</evidence>
<dbReference type="AlphaFoldDB" id="L5LGX4"/>
<dbReference type="InterPro" id="IPR004241">
    <property type="entry name" value="Atg8-like"/>
</dbReference>
<dbReference type="InterPro" id="IPR029071">
    <property type="entry name" value="Ubiquitin-like_domsf"/>
</dbReference>
<keyword evidence="4" id="KW-0449">Lipoprotein</keyword>
<name>L5LGX4_MYODS</name>
<gene>
    <name evidence="6" type="ORF">MDA_GLEAN10012257</name>
</gene>
<evidence type="ECO:0000256" key="3">
    <source>
        <dbReference type="ARBA" id="ARBA00023136"/>
    </source>
</evidence>
<dbReference type="Proteomes" id="UP000010556">
    <property type="component" value="Unassembled WGS sequence"/>
</dbReference>
<dbReference type="EMBL" id="KB112115">
    <property type="protein sequence ID" value="ELK25265.1"/>
    <property type="molecule type" value="Genomic_DNA"/>
</dbReference>
<evidence type="ECO:0000256" key="5">
    <source>
        <dbReference type="RuleBase" id="RU004384"/>
    </source>
</evidence>
<keyword evidence="7" id="KW-1185">Reference proteome</keyword>
<dbReference type="Pfam" id="PF02991">
    <property type="entry name" value="ATG8"/>
    <property type="match status" value="1"/>
</dbReference>
<dbReference type="Gene3D" id="3.10.20.90">
    <property type="entry name" value="Phosphatidylinositol 3-kinase Catalytic Subunit, Chain A, domain 1"/>
    <property type="match status" value="1"/>
</dbReference>
<comment type="similarity">
    <text evidence="2 5">Belongs to the ATG8 family.</text>
</comment>
<evidence type="ECO:0000313" key="7">
    <source>
        <dbReference type="Proteomes" id="UP000010556"/>
    </source>
</evidence>
<dbReference type="GO" id="GO:0006914">
    <property type="term" value="P:autophagy"/>
    <property type="evidence" value="ECO:0007669"/>
    <property type="project" value="UniProtKB-KW"/>
</dbReference>
<protein>
    <submittedName>
        <fullName evidence="6">Microtubule-associated proteins 1A/1B light chain 3B</fullName>
    </submittedName>
</protein>